<accession>A0A142BPP2</accession>
<dbReference type="PANTHER" id="PTHR13887:SF14">
    <property type="entry name" value="DISULFIDE BOND FORMATION PROTEIN D"/>
    <property type="match status" value="1"/>
</dbReference>
<geneLocation type="plasmid" evidence="6">
    <name>pSinB</name>
</geneLocation>
<dbReference type="RefSeq" id="WP_115422036.1">
    <property type="nucleotide sequence ID" value="NZ_KU140623.1"/>
</dbReference>
<keyword evidence="4" id="KW-0676">Redox-active center</keyword>
<dbReference type="Pfam" id="PF01323">
    <property type="entry name" value="DSBA"/>
    <property type="match status" value="1"/>
</dbReference>
<dbReference type="CDD" id="cd03023">
    <property type="entry name" value="DsbA_Com1_like"/>
    <property type="match status" value="1"/>
</dbReference>
<dbReference type="InterPro" id="IPR001853">
    <property type="entry name" value="DSBA-like_thioredoxin_dom"/>
</dbReference>
<keyword evidence="3" id="KW-1015">Disulfide bond</keyword>
<dbReference type="EMBL" id="KU140623">
    <property type="protein sequence ID" value="AMP35050.1"/>
    <property type="molecule type" value="Genomic_DNA"/>
</dbReference>
<evidence type="ECO:0000256" key="4">
    <source>
        <dbReference type="ARBA" id="ARBA00023284"/>
    </source>
</evidence>
<gene>
    <name evidence="6" type="ORF">pSinB_191</name>
</gene>
<dbReference type="InterPro" id="IPR013766">
    <property type="entry name" value="Thioredoxin_domain"/>
</dbReference>
<evidence type="ECO:0000256" key="3">
    <source>
        <dbReference type="ARBA" id="ARBA00023157"/>
    </source>
</evidence>
<dbReference type="InterPro" id="IPR036249">
    <property type="entry name" value="Thioredoxin-like_sf"/>
</dbReference>
<dbReference type="AlphaFoldDB" id="A0A142BPP2"/>
<organism evidence="6">
    <name type="scientific">Sinorhizobium sp. M14</name>
    <dbReference type="NCBI Taxonomy" id="430451"/>
    <lineage>
        <taxon>Bacteria</taxon>
        <taxon>Pseudomonadati</taxon>
        <taxon>Pseudomonadota</taxon>
        <taxon>Alphaproteobacteria</taxon>
        <taxon>Hyphomicrobiales</taxon>
        <taxon>Rhizobiaceae</taxon>
        <taxon>Sinorhizobium/Ensifer group</taxon>
        <taxon>Sinorhizobium</taxon>
    </lineage>
</organism>
<keyword evidence="2" id="KW-0560">Oxidoreductase</keyword>
<protein>
    <recommendedName>
        <fullName evidence="5">Thioredoxin domain-containing protein</fullName>
    </recommendedName>
</protein>
<sequence>MSKVNKGVAAAIILSGIAVLFSGLALLFAAGLLGAERPAPPNFEAQARQYLLQKPEIVAEALQRLEERRQAAATNEFEAIIVERREEIFNDPTAPVGGNPQGDVTLVEFFDYNCPYCRKAAAILQQAMTGDSGLKLVFKEWPILGPGSEFAAKAALASHKQGKYEVFHKALMSHSGAAGEKSTLIVAKEVGLDIERLQQDMQDPAIAAGIERNRALANDLRIAGTPTFVVGDQIVRGLVDLATLQQFIVNAREKPKD</sequence>
<keyword evidence="6" id="KW-0614">Plasmid</keyword>
<dbReference type="GO" id="GO:0016491">
    <property type="term" value="F:oxidoreductase activity"/>
    <property type="evidence" value="ECO:0007669"/>
    <property type="project" value="UniProtKB-KW"/>
</dbReference>
<evidence type="ECO:0000313" key="6">
    <source>
        <dbReference type="EMBL" id="AMP35050.1"/>
    </source>
</evidence>
<dbReference type="SUPFAM" id="SSF52833">
    <property type="entry name" value="Thioredoxin-like"/>
    <property type="match status" value="1"/>
</dbReference>
<evidence type="ECO:0000256" key="2">
    <source>
        <dbReference type="ARBA" id="ARBA00023002"/>
    </source>
</evidence>
<reference evidence="6" key="1">
    <citation type="submission" date="2015-11" db="EMBL/GenBank/DDBJ databases">
        <title>Molecular characterization of pSinB plasmid of arsenite oxidizing, metalotolerant Sinorhizobium sp. M14 - insight into the heavy metal resistome of sinorhizobial extrachromosomal replicons.</title>
        <authorList>
            <person name="Romaniuk K."/>
            <person name="Decewicz P."/>
            <person name="Mielnicki S."/>
            <person name="Sklodowska A."/>
            <person name="Dziewit L."/>
            <person name="Drewniak L."/>
        </authorList>
    </citation>
    <scope>NUCLEOTIDE SEQUENCE</scope>
    <source>
        <strain evidence="6">M14</strain>
        <plasmid evidence="6">pSinB</plasmid>
    </source>
</reference>
<name>A0A142BPP2_9HYPH</name>
<dbReference type="PROSITE" id="PS51352">
    <property type="entry name" value="THIOREDOXIN_2"/>
    <property type="match status" value="1"/>
</dbReference>
<dbReference type="PANTHER" id="PTHR13887">
    <property type="entry name" value="GLUTATHIONE S-TRANSFERASE KAPPA"/>
    <property type="match status" value="1"/>
</dbReference>
<evidence type="ECO:0000256" key="1">
    <source>
        <dbReference type="ARBA" id="ARBA00022729"/>
    </source>
</evidence>
<proteinExistence type="predicted"/>
<feature type="domain" description="Thioredoxin" evidence="5">
    <location>
        <begin position="68"/>
        <end position="253"/>
    </location>
</feature>
<dbReference type="Gene3D" id="3.40.30.10">
    <property type="entry name" value="Glutaredoxin"/>
    <property type="match status" value="1"/>
</dbReference>
<keyword evidence="1" id="KW-0732">Signal</keyword>
<evidence type="ECO:0000259" key="5">
    <source>
        <dbReference type="PROSITE" id="PS51352"/>
    </source>
</evidence>